<evidence type="ECO:0000313" key="2">
    <source>
        <dbReference type="EMBL" id="KAJ1525031.1"/>
    </source>
</evidence>
<comment type="caution">
    <text evidence="2">The sequence shown here is derived from an EMBL/GenBank/DDBJ whole genome shotgun (WGS) entry which is preliminary data.</text>
</comment>
<proteinExistence type="predicted"/>
<feature type="compositionally biased region" description="Low complexity" evidence="1">
    <location>
        <begin position="933"/>
        <end position="953"/>
    </location>
</feature>
<dbReference type="AlphaFoldDB" id="A0AAV7XML0"/>
<keyword evidence="3" id="KW-1185">Reference proteome</keyword>
<feature type="region of interest" description="Disordered" evidence="1">
    <location>
        <begin position="362"/>
        <end position="432"/>
    </location>
</feature>
<sequence>MASNSTASRSCGKSVKVLVANKKVMETESGWNKLECPVLKGADGVYFIDDADSFAEIVSKMGAICKKPISRMYYIDSDSDEVPIDSEVEMKEALKVIGERTDKGKFTAMKIESELTKTTKKKEKTKAQKKVFDKMTTKLKEPAPKRPTPNLVAPFRDILREEVKTKTFKAEIAKLKTELSQVWLEKHLHQIKLEIMADVEAILEPYIAEQKKISSLIASLCLEDAAVPPVNIMKHPESDHNYSASCGLERKQQLKIHEKKSDLEEAGQQIYEIVSYKDDPKEEFIDESYGHCLLHAHGANASGGVCTCQYFNEDHNDIFDDDDNLSILSGEISVTDSESDVEGGVDDFVDVPLPSCFNVVTPEEGNASSKPEKEVFRSGKCTKSIKSESSGSTKEEAKKTKSKTNTDQIVSTFKKFDSKKESRRKGNAKQNYSAPIQQRMAAMKKENPLPIGNSEENMDETYNKQQTHVHDGDRGNFEDDEFDNNFDDFIEDSSEKDNMAFATPIAYHDQSDEQTDLPTTQDQLEEKEALSVDGSQKFPYMIDGVLCPPYGQQCNSSTMSHTASQLAPNETPWNKALPRGVFTRLKTRAQTQQPMPASSQKPVIQPPQQLQTQAGGQLQNLTPASLVTQHQQIVQAARRAASQAQHIQALALNPHLKQKQSWCDNPETSRTVGSENSASYHPIQRANIIRNCRSQAALCNIQDTPQEIKLWNEVDAIDIELRKWVRMCQHLMNQVPRYVEEASPYTKGSLKKMLKMAAKTHEDLQKVYFKFRRDVQLVLKQIDAQKLQKQQQLAAGQRAEWTEDPFLILPDKLMQVISSTLNTTFNILGNISKIRVLNYCSSESSNSSSVMEKPQPQVSAAIERSDPQVYAAAAPQNNTRAIYAPQGPPYGFYAYPYFSCTPKTASEVVGNREPAVAYQMYPLMWGQNATSHASTQNSQQQQPPQAQLQSQAQGPLPLQIPTQTQSHVQRQMQQPLQPTQLQQSIQALLQHAHARLQQAPGMQPPARQLDVSVRQMVDSRIETTYNGIPVHPVPVNASETRNVNMSPYGPNSKPSSGVFARLKK</sequence>
<protein>
    <submittedName>
        <fullName evidence="2">Uncharacterized protein</fullName>
    </submittedName>
</protein>
<evidence type="ECO:0000256" key="1">
    <source>
        <dbReference type="SAM" id="MobiDB-lite"/>
    </source>
</evidence>
<name>A0AAV7XML0_9NEOP</name>
<dbReference type="EMBL" id="JAPTSV010000008">
    <property type="protein sequence ID" value="KAJ1525031.1"/>
    <property type="molecule type" value="Genomic_DNA"/>
</dbReference>
<organism evidence="2 3">
    <name type="scientific">Megalurothrips usitatus</name>
    <name type="common">bean blossom thrips</name>
    <dbReference type="NCBI Taxonomy" id="439358"/>
    <lineage>
        <taxon>Eukaryota</taxon>
        <taxon>Metazoa</taxon>
        <taxon>Ecdysozoa</taxon>
        <taxon>Arthropoda</taxon>
        <taxon>Hexapoda</taxon>
        <taxon>Insecta</taxon>
        <taxon>Pterygota</taxon>
        <taxon>Neoptera</taxon>
        <taxon>Paraneoptera</taxon>
        <taxon>Thysanoptera</taxon>
        <taxon>Terebrantia</taxon>
        <taxon>Thripoidea</taxon>
        <taxon>Thripidae</taxon>
        <taxon>Megalurothrips</taxon>
    </lineage>
</organism>
<dbReference type="Proteomes" id="UP001075354">
    <property type="component" value="Chromosome 8"/>
</dbReference>
<dbReference type="SUPFAM" id="SSF54277">
    <property type="entry name" value="CAD &amp; PB1 domains"/>
    <property type="match status" value="1"/>
</dbReference>
<feature type="compositionally biased region" description="Low complexity" evidence="1">
    <location>
        <begin position="382"/>
        <end position="392"/>
    </location>
</feature>
<feature type="region of interest" description="Disordered" evidence="1">
    <location>
        <begin position="1040"/>
        <end position="1064"/>
    </location>
</feature>
<evidence type="ECO:0000313" key="3">
    <source>
        <dbReference type="Proteomes" id="UP001075354"/>
    </source>
</evidence>
<accession>A0AAV7XML0</accession>
<gene>
    <name evidence="2" type="ORF">ONE63_009877</name>
</gene>
<feature type="region of interest" description="Disordered" evidence="1">
    <location>
        <begin position="929"/>
        <end position="953"/>
    </location>
</feature>
<reference evidence="2" key="1">
    <citation type="submission" date="2022-12" db="EMBL/GenBank/DDBJ databases">
        <title>Chromosome-level genome assembly of the bean flower thrips Megalurothrips usitatus.</title>
        <authorList>
            <person name="Ma L."/>
            <person name="Liu Q."/>
            <person name="Li H."/>
            <person name="Cai W."/>
        </authorList>
    </citation>
    <scope>NUCLEOTIDE SEQUENCE</scope>
    <source>
        <strain evidence="2">Cailab_2022a</strain>
    </source>
</reference>